<evidence type="ECO:0000256" key="5">
    <source>
        <dbReference type="PROSITE-ProRule" id="PRU00221"/>
    </source>
</evidence>
<comment type="subcellular location">
    <subcellularLocation>
        <location evidence="1">Nucleus</location>
        <location evidence="1">Nucleolus</location>
    </subcellularLocation>
</comment>
<evidence type="ECO:0000259" key="6">
    <source>
        <dbReference type="Pfam" id="PF08625"/>
    </source>
</evidence>
<accession>A0ABR1B6G3</accession>
<dbReference type="PROSITE" id="PS50294">
    <property type="entry name" value="WD_REPEATS_REGION"/>
    <property type="match status" value="6"/>
</dbReference>
<dbReference type="CDD" id="cd00200">
    <property type="entry name" value="WD40"/>
    <property type="match status" value="1"/>
</dbReference>
<evidence type="ECO:0000256" key="4">
    <source>
        <dbReference type="ARBA" id="ARBA00023242"/>
    </source>
</evidence>
<dbReference type="SMART" id="SM00320">
    <property type="entry name" value="WD40"/>
    <property type="match status" value="12"/>
</dbReference>
<evidence type="ECO:0000313" key="8">
    <source>
        <dbReference type="Proteomes" id="UP001359485"/>
    </source>
</evidence>
<keyword evidence="8" id="KW-1185">Reference proteome</keyword>
<reference evidence="7 8" key="1">
    <citation type="submission" date="2023-09" db="EMBL/GenBank/DDBJ databases">
        <title>Genomes of two closely related lineages of the louse Polyplax serrata with different host specificities.</title>
        <authorList>
            <person name="Martinu J."/>
            <person name="Tarabai H."/>
            <person name="Stefka J."/>
            <person name="Hypsa V."/>
        </authorList>
    </citation>
    <scope>NUCLEOTIDE SEQUENCE [LARGE SCALE GENOMIC DNA]</scope>
    <source>
        <strain evidence="7">98ZLc_SE</strain>
    </source>
</reference>
<feature type="repeat" description="WD" evidence="5">
    <location>
        <begin position="188"/>
        <end position="229"/>
    </location>
</feature>
<dbReference type="Gene3D" id="2.130.10.10">
    <property type="entry name" value="YVTN repeat-like/Quinoprotein amine dehydrogenase"/>
    <property type="match status" value="4"/>
</dbReference>
<dbReference type="Proteomes" id="UP001359485">
    <property type="component" value="Unassembled WGS sequence"/>
</dbReference>
<comment type="caution">
    <text evidence="7">The sequence shown here is derived from an EMBL/GenBank/DDBJ whole genome shotgun (WGS) entry which is preliminary data.</text>
</comment>
<dbReference type="PROSITE" id="PS50082">
    <property type="entry name" value="WD_REPEATS_2"/>
    <property type="match status" value="7"/>
</dbReference>
<feature type="repeat" description="WD" evidence="5">
    <location>
        <begin position="103"/>
        <end position="135"/>
    </location>
</feature>
<feature type="repeat" description="WD" evidence="5">
    <location>
        <begin position="376"/>
        <end position="418"/>
    </location>
</feature>
<dbReference type="EMBL" id="JAWJWF010000003">
    <property type="protein sequence ID" value="KAK6635654.1"/>
    <property type="molecule type" value="Genomic_DNA"/>
</dbReference>
<feature type="repeat" description="WD" evidence="5">
    <location>
        <begin position="478"/>
        <end position="513"/>
    </location>
</feature>
<dbReference type="InterPro" id="IPR019775">
    <property type="entry name" value="WD40_repeat_CS"/>
</dbReference>
<evidence type="ECO:0000256" key="2">
    <source>
        <dbReference type="ARBA" id="ARBA00022574"/>
    </source>
</evidence>
<feature type="repeat" description="WD" evidence="5">
    <location>
        <begin position="520"/>
        <end position="561"/>
    </location>
</feature>
<evidence type="ECO:0000256" key="3">
    <source>
        <dbReference type="ARBA" id="ARBA00022737"/>
    </source>
</evidence>
<keyword evidence="2 5" id="KW-0853">WD repeat</keyword>
<gene>
    <name evidence="7" type="ORF">RUM44_000908</name>
</gene>
<proteinExistence type="predicted"/>
<dbReference type="PANTHER" id="PTHR19854:SF15">
    <property type="entry name" value="TRANSDUCIN BETA-LIKE PROTEIN 3"/>
    <property type="match status" value="1"/>
</dbReference>
<dbReference type="InterPro" id="IPR020472">
    <property type="entry name" value="WD40_PAC1"/>
</dbReference>
<keyword evidence="3" id="KW-0677">Repeat</keyword>
<evidence type="ECO:0000256" key="1">
    <source>
        <dbReference type="ARBA" id="ARBA00004604"/>
    </source>
</evidence>
<feature type="repeat" description="WD" evidence="5">
    <location>
        <begin position="604"/>
        <end position="645"/>
    </location>
</feature>
<dbReference type="InterPro" id="IPR036322">
    <property type="entry name" value="WD40_repeat_dom_sf"/>
</dbReference>
<dbReference type="PANTHER" id="PTHR19854">
    <property type="entry name" value="TRANSDUCIN BETA-LIKE 3"/>
    <property type="match status" value="1"/>
</dbReference>
<keyword evidence="4" id="KW-0539">Nucleus</keyword>
<dbReference type="Pfam" id="PF00400">
    <property type="entry name" value="WD40"/>
    <property type="match status" value="8"/>
</dbReference>
<dbReference type="InterPro" id="IPR001680">
    <property type="entry name" value="WD40_rpt"/>
</dbReference>
<name>A0ABR1B6G3_POLSC</name>
<feature type="domain" description="U3 small nucleolar RNA-associated protein 13 C-terminal" evidence="6">
    <location>
        <begin position="657"/>
        <end position="789"/>
    </location>
</feature>
<dbReference type="InterPro" id="IPR015943">
    <property type="entry name" value="WD40/YVTN_repeat-like_dom_sf"/>
</dbReference>
<feature type="repeat" description="WD" evidence="5">
    <location>
        <begin position="562"/>
        <end position="603"/>
    </location>
</feature>
<evidence type="ECO:0000313" key="7">
    <source>
        <dbReference type="EMBL" id="KAK6635654.1"/>
    </source>
</evidence>
<protein>
    <recommendedName>
        <fullName evidence="6">U3 small nucleolar RNA-associated protein 13 C-terminal domain-containing protein</fullName>
    </recommendedName>
</protein>
<sequence length="794" mass="87656">MISRSNLKESLSVDLKHGAFFSAGKIKWSTDGSVIYCPNLGSINVINVETGKPHVVIGVVSEDADIIHSFATTLDGSQLVSSHKSGLFKLWQLSDGCLLKQWKNIHKGPVADLDLSSGGLLASAGSDSVIRIWDLVHHSCTHALRGSNGVISVVKFHILQNENVVFGCGDDSKISCWSLEKNELLFQLSGHYNKVTSISISPDGNHMASSARDNVVMLWNLETRTCVKVFPVFESLEDVVCLPMKLQLPSIGELKGGIYVATAGEKGIIRIFDMVGGKELYSQVNSLVSSAPEKGGLSITQLLYNSCKNCFAVVTTEHNIIFHKTDTFDCIKQLAGFSDEILDLVFVGPDNSHVAVATNSRDIKLYNIETMGCQLLKGHTDIVLTLTSSLANHCWMLSGGKDNTIRLWELNPTNENMTCIGIGCRHTASVSSLCMSQMSTDFFYSTSQDTTLKLWTIQPLQSNEAKQNDYKLMVKSTEVAHQKDINTVAISPNDKLIATGSQDKTIKIWQADNLLFIGTLNGHRRGVWCIRFSPVDQIMLSASADTTIRIWSVADLSCLKTYEGHDASVLRAEFITSGMQILSTSGDGLVKLWNVKTGECSASFNEHEGQIWALAVSLNEKRIITGGSDSSLIIWRDSTDEKREEAAKAQEEIITNEQLLTNLLHNNKLFAALGVALSLDKPFKVLSIIKVLMNRGERDHLRSTLKKLTDSEKEKLLECTSVWNSNSKNCDAAQLVLSIYLEEIACGELNVTKLPTFIEEVLPYTERHFRRLTGLLEGLHFLEYTMAVMKPELK</sequence>
<dbReference type="InterPro" id="IPR013934">
    <property type="entry name" value="Utp13_C"/>
</dbReference>
<dbReference type="PRINTS" id="PR00320">
    <property type="entry name" value="GPROTEINBRPT"/>
</dbReference>
<organism evidence="7 8">
    <name type="scientific">Polyplax serrata</name>
    <name type="common">Common mouse louse</name>
    <dbReference type="NCBI Taxonomy" id="468196"/>
    <lineage>
        <taxon>Eukaryota</taxon>
        <taxon>Metazoa</taxon>
        <taxon>Ecdysozoa</taxon>
        <taxon>Arthropoda</taxon>
        <taxon>Hexapoda</taxon>
        <taxon>Insecta</taxon>
        <taxon>Pterygota</taxon>
        <taxon>Neoptera</taxon>
        <taxon>Paraneoptera</taxon>
        <taxon>Psocodea</taxon>
        <taxon>Troctomorpha</taxon>
        <taxon>Phthiraptera</taxon>
        <taxon>Anoplura</taxon>
        <taxon>Polyplacidae</taxon>
        <taxon>Polyplax</taxon>
    </lineage>
</organism>
<dbReference type="Pfam" id="PF08625">
    <property type="entry name" value="Utp13"/>
    <property type="match status" value="1"/>
</dbReference>
<dbReference type="SUPFAM" id="SSF50978">
    <property type="entry name" value="WD40 repeat-like"/>
    <property type="match status" value="2"/>
</dbReference>
<dbReference type="PROSITE" id="PS00678">
    <property type="entry name" value="WD_REPEATS_1"/>
    <property type="match status" value="4"/>
</dbReference>